<evidence type="ECO:0000313" key="7">
    <source>
        <dbReference type="Proteomes" id="UP000186804"/>
    </source>
</evidence>
<evidence type="ECO:0000313" key="6">
    <source>
        <dbReference type="EMBL" id="OII71208.1"/>
    </source>
</evidence>
<organism evidence="6 7">
    <name type="scientific">Cryptosporidium andersoni</name>
    <dbReference type="NCBI Taxonomy" id="117008"/>
    <lineage>
        <taxon>Eukaryota</taxon>
        <taxon>Sar</taxon>
        <taxon>Alveolata</taxon>
        <taxon>Apicomplexa</taxon>
        <taxon>Conoidasida</taxon>
        <taxon>Coccidia</taxon>
        <taxon>Eucoccidiorida</taxon>
        <taxon>Eimeriorina</taxon>
        <taxon>Cryptosporidiidae</taxon>
        <taxon>Cryptosporidium</taxon>
    </lineage>
</organism>
<sequence>MENNTSSNILSPVHSIGYVIDKVPFIIEKLGTEYFVIVSIGYYYQVYDLDHLRIKYISVRMPEPIENMTVHYEVVYISMGRSIQGYHRFQKVIDLPNLHKINIVGMFILGDYLISWDKSIVIVTDIKNKCTITEIQIDIDISSNIVTVLHPISYLNKILIVHSKGCELWNIRTNKRIHIFASLDSAILNSISSVLRNSTIHNLSINFSTAICSNHPDIIGIGTKCGRILILDLVNDIILSQFQHSPEQGGVTTLSFQTDKPYLVSGCENGDVVLWDLEKTKVVHIIESVHESQVTHVSFVPGIPIFITSGHDNSLVQYILDGVNLTPRELRSRRGHSNPIIWMSFYNALPEKGRDILCASNSPTYGYLGKISRIQQHQNRIFSQNTLKKKFNESCFLPFKRLPPIVDVASAASRHYDWANIVSVHEKMHQVFVWSGHSSVLIPRYLTLEKYLKSRNKNEKSHLLNSSITSHAVTTSKRLLPIAKAVGVTECGNYAVVGYSDGTIHRFNLQSGLHSGEFVNKNETPRSILAIHISKSTLVLSVEHDEFNYYLSIWSIKPIKHLNTSTIGKFKNNSNSEPFVSRLWGVFIGFGFSDGRVILYDYQSQIISREFKCTESSITDLTMSTDGRWLVISSTNSEMFIFDIISSSLLDWIKFKSPVIRCIFDDSNTFLVTSHSHSNGSLSIWANKLALTLNTSSDGLPKQPTKPILIEDPPSNFISDIKANEKLSQDNESGIPDCMQTDPTTSLIHNTGNKKVDIAEKKLKSELIELSGLPIATIQNLLYLDVINERNKPVEPPKKPEDVPFFLPSITDSKFDDYGKVDEIEHKKSQSKINYSKETNNNKSVLESGFKSELQILLSSIAYIESNKAESEDIISRITKLLKSKSPSGVHLLIKQLGPLSGGDIEEIVNMACYFEYAISLKTDADLLQAYLHIFLENHSDVILENIEHHDRLGRVIESLNKSTSADWAKLQNYLQDISCFLKFATNIQMD</sequence>
<dbReference type="PROSITE" id="PS50082">
    <property type="entry name" value="WD_REPEATS_2"/>
    <property type="match status" value="1"/>
</dbReference>
<protein>
    <submittedName>
        <fullName evidence="6">UTP21 specific WD40 associated domain-containing protein</fullName>
    </submittedName>
</protein>
<evidence type="ECO:0000256" key="1">
    <source>
        <dbReference type="ARBA" id="ARBA00022574"/>
    </source>
</evidence>
<feature type="domain" description="WDR36/Utp21 C-terminal" evidence="4">
    <location>
        <begin position="762"/>
        <end position="985"/>
    </location>
</feature>
<keyword evidence="1 3" id="KW-0853">WD repeat</keyword>
<dbReference type="Pfam" id="PF25168">
    <property type="entry name" value="Beta-prop_WDR36-Utp21_2nd"/>
    <property type="match status" value="1"/>
</dbReference>
<accession>A0A1J4MAF1</accession>
<dbReference type="SUPFAM" id="SSF50978">
    <property type="entry name" value="WD40 repeat-like"/>
    <property type="match status" value="1"/>
</dbReference>
<dbReference type="GO" id="GO:0006364">
    <property type="term" value="P:rRNA processing"/>
    <property type="evidence" value="ECO:0007669"/>
    <property type="project" value="InterPro"/>
</dbReference>
<keyword evidence="7" id="KW-1185">Reference proteome</keyword>
<dbReference type="OrthoDB" id="10250769at2759"/>
<dbReference type="InterPro" id="IPR019775">
    <property type="entry name" value="WD40_repeat_CS"/>
</dbReference>
<reference evidence="6 7" key="1">
    <citation type="submission" date="2016-10" db="EMBL/GenBank/DDBJ databases">
        <title>Reductive evolution of mitochondrial metabolism and differential evolution of invasion-related proteins in Cryptosporidium.</title>
        <authorList>
            <person name="Liu S."/>
            <person name="Roellig D.M."/>
            <person name="Guo Y."/>
            <person name="Li N."/>
            <person name="Frace M.A."/>
            <person name="Tang K."/>
            <person name="Zhang L."/>
            <person name="Feng Y."/>
            <person name="Xiao L."/>
        </authorList>
    </citation>
    <scope>NUCLEOTIDE SEQUENCE [LARGE SCALE GENOMIC DNA]</scope>
    <source>
        <strain evidence="6">30847</strain>
    </source>
</reference>
<dbReference type="PANTHER" id="PTHR22840:SF12">
    <property type="entry name" value="WD REPEAT-CONTAINING PROTEIN 36"/>
    <property type="match status" value="1"/>
</dbReference>
<dbReference type="Proteomes" id="UP000186804">
    <property type="component" value="Unassembled WGS sequence"/>
</dbReference>
<comment type="caution">
    <text evidence="6">The sequence shown here is derived from an EMBL/GenBank/DDBJ whole genome shotgun (WGS) entry which is preliminary data.</text>
</comment>
<name>A0A1J4MAF1_9CRYT</name>
<dbReference type="Pfam" id="PF25171">
    <property type="entry name" value="Beta-prop_WDR36-Utp21_1st"/>
    <property type="match status" value="1"/>
</dbReference>
<dbReference type="GeneID" id="92366808"/>
<dbReference type="InterPro" id="IPR001680">
    <property type="entry name" value="WD40_rpt"/>
</dbReference>
<dbReference type="VEuPathDB" id="CryptoDB:cand_026240"/>
<dbReference type="InterPro" id="IPR007319">
    <property type="entry name" value="WDR36/Utp21_C"/>
</dbReference>
<evidence type="ECO:0000256" key="2">
    <source>
        <dbReference type="ARBA" id="ARBA00022737"/>
    </source>
</evidence>
<feature type="domain" description="WDR36/Utp21 N-terminal" evidence="5">
    <location>
        <begin position="36"/>
        <end position="321"/>
    </location>
</feature>
<dbReference type="Pfam" id="PF04192">
    <property type="entry name" value="Utp21"/>
    <property type="match status" value="1"/>
</dbReference>
<dbReference type="PROSITE" id="PS50294">
    <property type="entry name" value="WD_REPEATS_REGION"/>
    <property type="match status" value="1"/>
</dbReference>
<dbReference type="GO" id="GO:0034388">
    <property type="term" value="C:Pwp2p-containing subcomplex of 90S preribosome"/>
    <property type="evidence" value="ECO:0007669"/>
    <property type="project" value="TreeGrafter"/>
</dbReference>
<dbReference type="RefSeq" id="XP_067066576.1">
    <property type="nucleotide sequence ID" value="XM_067212853.1"/>
</dbReference>
<dbReference type="GO" id="GO:0032040">
    <property type="term" value="C:small-subunit processome"/>
    <property type="evidence" value="ECO:0007669"/>
    <property type="project" value="InterPro"/>
</dbReference>
<dbReference type="Gene3D" id="2.130.10.10">
    <property type="entry name" value="YVTN repeat-like/Quinoprotein amine dehydrogenase"/>
    <property type="match status" value="2"/>
</dbReference>
<evidence type="ECO:0000259" key="4">
    <source>
        <dbReference type="Pfam" id="PF04192"/>
    </source>
</evidence>
<dbReference type="PANTHER" id="PTHR22840">
    <property type="entry name" value="WD REPEAT-CONTAINING PROTEIN 36"/>
    <property type="match status" value="1"/>
</dbReference>
<proteinExistence type="predicted"/>
<evidence type="ECO:0000259" key="5">
    <source>
        <dbReference type="Pfam" id="PF25171"/>
    </source>
</evidence>
<evidence type="ECO:0000256" key="3">
    <source>
        <dbReference type="PROSITE-ProRule" id="PRU00221"/>
    </source>
</evidence>
<gene>
    <name evidence="6" type="ORF">cand_026240</name>
</gene>
<dbReference type="EMBL" id="LRBS01000124">
    <property type="protein sequence ID" value="OII71208.1"/>
    <property type="molecule type" value="Genomic_DNA"/>
</dbReference>
<keyword evidence="2" id="KW-0677">Repeat</keyword>
<dbReference type="InterPro" id="IPR059157">
    <property type="entry name" value="WDR36-Utp21_N"/>
</dbReference>
<dbReference type="AlphaFoldDB" id="A0A1J4MAF1"/>
<dbReference type="PROSITE" id="PS00678">
    <property type="entry name" value="WD_REPEATS_1"/>
    <property type="match status" value="1"/>
</dbReference>
<dbReference type="InterPro" id="IPR036322">
    <property type="entry name" value="WD40_repeat_dom_sf"/>
</dbReference>
<feature type="repeat" description="WD" evidence="3">
    <location>
        <begin position="244"/>
        <end position="285"/>
    </location>
</feature>
<dbReference type="SMART" id="SM00320">
    <property type="entry name" value="WD40"/>
    <property type="match status" value="5"/>
</dbReference>
<dbReference type="InterPro" id="IPR015943">
    <property type="entry name" value="WD40/YVTN_repeat-like_dom_sf"/>
</dbReference>